<dbReference type="GO" id="GO:1903425">
    <property type="term" value="F:fluoride transmembrane transporter activity"/>
    <property type="evidence" value="ECO:0007669"/>
    <property type="project" value="TreeGrafter"/>
</dbReference>
<feature type="region of interest" description="Disordered" evidence="9">
    <location>
        <begin position="1"/>
        <end position="35"/>
    </location>
</feature>
<accession>A0A3N2Q5Y4</accession>
<feature type="transmembrane region" description="Helical" evidence="10">
    <location>
        <begin position="350"/>
        <end position="372"/>
    </location>
</feature>
<feature type="transmembrane region" description="Helical" evidence="10">
    <location>
        <begin position="254"/>
        <end position="273"/>
    </location>
</feature>
<comment type="subcellular location">
    <subcellularLocation>
        <location evidence="2">Cell membrane</location>
        <topology evidence="2">Multi-pass membrane protein</topology>
    </subcellularLocation>
</comment>
<feature type="transmembrane region" description="Helical" evidence="10">
    <location>
        <begin position="229"/>
        <end position="248"/>
    </location>
</feature>
<dbReference type="GeneID" id="39577422"/>
<dbReference type="PANTHER" id="PTHR28259:SF1">
    <property type="entry name" value="FLUORIDE EXPORT PROTEIN 1-RELATED"/>
    <property type="match status" value="1"/>
</dbReference>
<dbReference type="Proteomes" id="UP000272025">
    <property type="component" value="Unassembled WGS sequence"/>
</dbReference>
<feature type="transmembrane region" description="Helical" evidence="10">
    <location>
        <begin position="182"/>
        <end position="208"/>
    </location>
</feature>
<evidence type="ECO:0000313" key="12">
    <source>
        <dbReference type="Proteomes" id="UP000272025"/>
    </source>
</evidence>
<dbReference type="RefSeq" id="XP_028469841.1">
    <property type="nucleotide sequence ID" value="XM_028608944.1"/>
</dbReference>
<keyword evidence="3" id="KW-1003">Cell membrane</keyword>
<name>A0A3N2Q5Y4_SODAK</name>
<keyword evidence="12" id="KW-1185">Reference proteome</keyword>
<dbReference type="GO" id="GO:0005886">
    <property type="term" value="C:plasma membrane"/>
    <property type="evidence" value="ECO:0007669"/>
    <property type="project" value="UniProtKB-SubCell"/>
</dbReference>
<evidence type="ECO:0000256" key="2">
    <source>
        <dbReference type="ARBA" id="ARBA00004651"/>
    </source>
</evidence>
<evidence type="ECO:0000256" key="10">
    <source>
        <dbReference type="SAM" id="Phobius"/>
    </source>
</evidence>
<feature type="transmembrane region" description="Helical" evidence="10">
    <location>
        <begin position="285"/>
        <end position="305"/>
    </location>
</feature>
<keyword evidence="6 10" id="KW-0472">Membrane</keyword>
<feature type="transmembrane region" description="Helical" evidence="10">
    <location>
        <begin position="76"/>
        <end position="95"/>
    </location>
</feature>
<dbReference type="AlphaFoldDB" id="A0A3N2Q5Y4"/>
<dbReference type="OrthoDB" id="409792at2759"/>
<dbReference type="PANTHER" id="PTHR28259">
    <property type="entry name" value="FLUORIDE EXPORT PROTEIN 1-RELATED"/>
    <property type="match status" value="1"/>
</dbReference>
<evidence type="ECO:0000256" key="6">
    <source>
        <dbReference type="ARBA" id="ARBA00023136"/>
    </source>
</evidence>
<dbReference type="InterPro" id="IPR003691">
    <property type="entry name" value="FluC"/>
</dbReference>
<feature type="transmembrane region" description="Helical" evidence="10">
    <location>
        <begin position="45"/>
        <end position="64"/>
    </location>
</feature>
<reference evidence="11 12" key="1">
    <citation type="journal article" date="2018" name="Mol. Ecol.">
        <title>The obligate alkalophilic soda-lake fungus Sodiomyces alkalinus has shifted to a protein diet.</title>
        <authorList>
            <person name="Grum-Grzhimaylo A.A."/>
            <person name="Falkoski D.L."/>
            <person name="van den Heuvel J."/>
            <person name="Valero-Jimenez C.A."/>
            <person name="Min B."/>
            <person name="Choi I.G."/>
            <person name="Lipzen A."/>
            <person name="Daum C.G."/>
            <person name="Aanen D.K."/>
            <person name="Tsang A."/>
            <person name="Henrissat B."/>
            <person name="Bilanenko E.N."/>
            <person name="de Vries R.P."/>
            <person name="van Kan J.A.L."/>
            <person name="Grigoriev I.V."/>
            <person name="Debets A.J.M."/>
        </authorList>
    </citation>
    <scope>NUCLEOTIDE SEQUENCE [LARGE SCALE GENOMIC DNA]</scope>
    <source>
        <strain evidence="11 12">F11</strain>
    </source>
</reference>
<protein>
    <submittedName>
        <fullName evidence="11">CrcB-like protein</fullName>
    </submittedName>
</protein>
<evidence type="ECO:0000256" key="8">
    <source>
        <dbReference type="ARBA" id="ARBA00035585"/>
    </source>
</evidence>
<evidence type="ECO:0000256" key="9">
    <source>
        <dbReference type="SAM" id="MobiDB-lite"/>
    </source>
</evidence>
<sequence>MELSREAVDSPPWRSVPPSRGYQHDLSPRSHQRHRKPASHLASKVYTYSHLIFFSLLGNLARIGLQALTFYPGAPVTFPILWANVAGCFIMGALVEDRSFFHYPLCLSPASSDQQGNVAYKAHMAAKKAIPLYLGLTIGFCGSCTSFAIVIRDMFLSASNDLPQTPPFAMTPPWPRSGGHSFLAVLAVLIVSVTLSYAAFVVGAHFAATVLRPVMLPLPFALMRNCLDPLAVVLGWGCWVAAILLAVFPPHDRWRGDVLFALVFAPVGCLLRFELSAWLNMRVPSFPVGTFVANILGTVLLGMGYDLMVAPVGGVLECQVLRGIEVGFCDSLTTLSSWIAEMAALGKRHAVTYGVVSVSTAFSLLTVIMGAMRWGHGFGAPLC</sequence>
<dbReference type="Pfam" id="PF02537">
    <property type="entry name" value="CRCB"/>
    <property type="match status" value="1"/>
</dbReference>
<evidence type="ECO:0000256" key="4">
    <source>
        <dbReference type="ARBA" id="ARBA00022692"/>
    </source>
</evidence>
<proteinExistence type="inferred from homology"/>
<evidence type="ECO:0000313" key="11">
    <source>
        <dbReference type="EMBL" id="ROT42035.1"/>
    </source>
</evidence>
<comment type="function">
    <text evidence="1">Fluoride channel required for the rapid expulsion of cytoplasmic fluoride.</text>
</comment>
<keyword evidence="4 10" id="KW-0812">Transmembrane</keyword>
<comment type="similarity">
    <text evidence="7">Belongs to the fluoride channel Fluc/FEX (TC 1.A.43) family.</text>
</comment>
<keyword evidence="5 10" id="KW-1133">Transmembrane helix</keyword>
<feature type="transmembrane region" description="Helical" evidence="10">
    <location>
        <begin position="130"/>
        <end position="151"/>
    </location>
</feature>
<evidence type="ECO:0000256" key="3">
    <source>
        <dbReference type="ARBA" id="ARBA00022475"/>
    </source>
</evidence>
<evidence type="ECO:0000256" key="7">
    <source>
        <dbReference type="ARBA" id="ARBA00035120"/>
    </source>
</evidence>
<organism evidence="11 12">
    <name type="scientific">Sodiomyces alkalinus (strain CBS 110278 / VKM F-3762 / F11)</name>
    <name type="common">Alkaliphilic filamentous fungus</name>
    <dbReference type="NCBI Taxonomy" id="1314773"/>
    <lineage>
        <taxon>Eukaryota</taxon>
        <taxon>Fungi</taxon>
        <taxon>Dikarya</taxon>
        <taxon>Ascomycota</taxon>
        <taxon>Pezizomycotina</taxon>
        <taxon>Sordariomycetes</taxon>
        <taxon>Hypocreomycetidae</taxon>
        <taxon>Glomerellales</taxon>
        <taxon>Plectosphaerellaceae</taxon>
        <taxon>Sodiomyces</taxon>
    </lineage>
</organism>
<dbReference type="EMBL" id="ML119051">
    <property type="protein sequence ID" value="ROT42035.1"/>
    <property type="molecule type" value="Genomic_DNA"/>
</dbReference>
<evidence type="ECO:0000256" key="1">
    <source>
        <dbReference type="ARBA" id="ARBA00002598"/>
    </source>
</evidence>
<comment type="catalytic activity">
    <reaction evidence="8">
        <text>fluoride(in) = fluoride(out)</text>
        <dbReference type="Rhea" id="RHEA:76159"/>
        <dbReference type="ChEBI" id="CHEBI:17051"/>
    </reaction>
    <physiologicalReaction direction="left-to-right" evidence="8">
        <dbReference type="Rhea" id="RHEA:76160"/>
    </physiologicalReaction>
</comment>
<gene>
    <name evidence="11" type="ORF">SODALDRAFT_303043</name>
</gene>
<evidence type="ECO:0000256" key="5">
    <source>
        <dbReference type="ARBA" id="ARBA00022989"/>
    </source>
</evidence>
<dbReference type="STRING" id="1314773.A0A3N2Q5Y4"/>